<dbReference type="EMBL" id="CATNWA010013997">
    <property type="protein sequence ID" value="CAI9566104.1"/>
    <property type="molecule type" value="Genomic_DNA"/>
</dbReference>
<protein>
    <submittedName>
        <fullName evidence="1">Uncharacterized protein</fullName>
    </submittedName>
</protein>
<feature type="non-terminal residue" evidence="1">
    <location>
        <position position="51"/>
    </location>
</feature>
<reference evidence="1" key="1">
    <citation type="submission" date="2023-05" db="EMBL/GenBank/DDBJ databases">
        <authorList>
            <person name="Stuckert A."/>
        </authorList>
    </citation>
    <scope>NUCLEOTIDE SEQUENCE</scope>
</reference>
<dbReference type="Proteomes" id="UP001162483">
    <property type="component" value="Unassembled WGS sequence"/>
</dbReference>
<organism evidence="1 2">
    <name type="scientific">Staurois parvus</name>
    <dbReference type="NCBI Taxonomy" id="386267"/>
    <lineage>
        <taxon>Eukaryota</taxon>
        <taxon>Metazoa</taxon>
        <taxon>Chordata</taxon>
        <taxon>Craniata</taxon>
        <taxon>Vertebrata</taxon>
        <taxon>Euteleostomi</taxon>
        <taxon>Amphibia</taxon>
        <taxon>Batrachia</taxon>
        <taxon>Anura</taxon>
        <taxon>Neobatrachia</taxon>
        <taxon>Ranoidea</taxon>
        <taxon>Ranidae</taxon>
        <taxon>Staurois</taxon>
    </lineage>
</organism>
<sequence>MALGRKGLTSRAIKGLTVCFVCFIMESSPPHCFVWFCIAEPYKAVCIHSET</sequence>
<accession>A0ABN9D2A7</accession>
<evidence type="ECO:0000313" key="1">
    <source>
        <dbReference type="EMBL" id="CAI9566104.1"/>
    </source>
</evidence>
<proteinExistence type="predicted"/>
<comment type="caution">
    <text evidence="1">The sequence shown here is derived from an EMBL/GenBank/DDBJ whole genome shotgun (WGS) entry which is preliminary data.</text>
</comment>
<gene>
    <name evidence="1" type="ORF">SPARVUS_LOCUS6275296</name>
</gene>
<evidence type="ECO:0000313" key="2">
    <source>
        <dbReference type="Proteomes" id="UP001162483"/>
    </source>
</evidence>
<keyword evidence="2" id="KW-1185">Reference proteome</keyword>
<name>A0ABN9D2A7_9NEOB</name>